<dbReference type="PANTHER" id="PTHR19848:SF8">
    <property type="entry name" value="F-BOX AND WD REPEAT DOMAIN CONTAINING 7"/>
    <property type="match status" value="1"/>
</dbReference>
<evidence type="ECO:0000256" key="2">
    <source>
        <dbReference type="ARBA" id="ARBA00022737"/>
    </source>
</evidence>
<dbReference type="InterPro" id="IPR036322">
    <property type="entry name" value="WD40_repeat_dom_sf"/>
</dbReference>
<sequence>MGNSTVKRWAAAHLATIRGGLRGDPQAVEAGRSTSGEIGAATLTPSSGTNVLVGHTDYVNSIDWTTTGTGQVLLATGSDDTTARVWDPDTGETLTTLTGHANIVWSVAWATTGTGQLLLATASGDRTARIWNPHTGETITTLDGHTGTVWSAAWATTDTGQLLLATGSDDGTARIWNPHTGETITTLDGHTGTVWSAAWATTDARELLLATASGDNTARIWNPHTGDTITTLTGHTSAVNSVAWATTDTGQPLLATASEDNTARIWNPHTGDTITTLTGHTSAVNSVAWATTDTGQPLLATASSDDTARIWSPHTGNVLATAEHLTAVWSVAPQPGRGGMIRLATGTQDGQVCLFDLTYELSASVRGEEGGRTAGPMAVMPYGRLGPVPASSIRVGAGAESVLTGHTSFVNSVAWTTTDSGQPLLATASSDGTTRIWNPHTGETITTLTGHTGRVWCVAWATTDTGQLLIATASDDNTARIWNPHTGETITTLTEHTDPVWSVAWATTDTGQLLIATASGDDTARIWNPHTGHTITTLTGHTNIVRSVAWATTDTGQPLIATGSEDHTARIWNPHTGHTITTLTGHTNTVRSVAWATTDTGQPLIATASDDHTARIWNPHTGHTITTLTEHTGLVRSVAWATTNTGQLLIATASRDNTARIWNPHTGHTITTLTEHTNSFWSVAWATRPGRSDQRHLAERGTFLAVGCRDGTVYLHEIIGVAPVAVRPFDVMSEAHADRAPAPRDAIAGLVGLGRGGLWPPLGLVADLLAMTGDPSSRGMLNDSGLAELDGHPFLRRAAGLKWPPAARAAVVGLITAQFEHPERFALPAAHLDAAAPALRAGRAVGGDPGRKPRMGSAEVRAALDAMPERILDLLIILGPEALSADPAMALRLSSLSDRLPELPPEALTVLGGAAAGANPATNRAVLAVAGRPAAGDVARTDPLLDRHGPPHRLIHSHLGLPGPVHQALAVTEGLLYRRIPGIPPSECEPTALVLDVSPATYGPVEVVLRSLVHLVVNALWKAGAEPLFLTADPSLPAVVLTRPGQLAHVWTARSLAPPDLHAATAEAHATGRSVVLLTHLQTALAQRLPGTAEPHLTVVTTQTPGMPVTPVPTHPRHHHLGALPTADELVALAAVLLTGDRGTT</sequence>
<keyword evidence="2" id="KW-0677">Repeat</keyword>
<keyword evidence="5" id="KW-1185">Reference proteome</keyword>
<feature type="repeat" description="WD" evidence="3">
    <location>
        <begin position="52"/>
        <end position="96"/>
    </location>
</feature>
<feature type="repeat" description="WD" evidence="3">
    <location>
        <begin position="277"/>
        <end position="321"/>
    </location>
</feature>
<dbReference type="SMART" id="SM00320">
    <property type="entry name" value="WD40"/>
    <property type="match status" value="14"/>
</dbReference>
<evidence type="ECO:0000256" key="1">
    <source>
        <dbReference type="ARBA" id="ARBA00022574"/>
    </source>
</evidence>
<feature type="repeat" description="WD" evidence="3">
    <location>
        <begin position="403"/>
        <end position="447"/>
    </location>
</feature>
<dbReference type="Pfam" id="PF00400">
    <property type="entry name" value="WD40"/>
    <property type="match status" value="12"/>
</dbReference>
<dbReference type="InterPro" id="IPR015943">
    <property type="entry name" value="WD40/YVTN_repeat-like_dom_sf"/>
</dbReference>
<feature type="repeat" description="WD" evidence="3">
    <location>
        <begin position="232"/>
        <end position="276"/>
    </location>
</feature>
<feature type="repeat" description="WD" evidence="3">
    <location>
        <begin position="538"/>
        <end position="582"/>
    </location>
</feature>
<proteinExistence type="predicted"/>
<gene>
    <name evidence="4" type="ORF">SAMN04489716_3879</name>
</gene>
<keyword evidence="1 3" id="KW-0853">WD repeat</keyword>
<feature type="repeat" description="WD" evidence="3">
    <location>
        <begin position="628"/>
        <end position="672"/>
    </location>
</feature>
<dbReference type="EMBL" id="LT629758">
    <property type="protein sequence ID" value="SDT45587.1"/>
    <property type="molecule type" value="Genomic_DNA"/>
</dbReference>
<name>A0A1H2AID2_9ACTN</name>
<feature type="repeat" description="WD" evidence="3">
    <location>
        <begin position="448"/>
        <end position="492"/>
    </location>
</feature>
<feature type="repeat" description="WD" evidence="3">
    <location>
        <begin position="187"/>
        <end position="231"/>
    </location>
</feature>
<organism evidence="4 5">
    <name type="scientific">Actinoplanes derwentensis</name>
    <dbReference type="NCBI Taxonomy" id="113562"/>
    <lineage>
        <taxon>Bacteria</taxon>
        <taxon>Bacillati</taxon>
        <taxon>Actinomycetota</taxon>
        <taxon>Actinomycetes</taxon>
        <taxon>Micromonosporales</taxon>
        <taxon>Micromonosporaceae</taxon>
        <taxon>Actinoplanes</taxon>
    </lineage>
</organism>
<dbReference type="PANTHER" id="PTHR19848">
    <property type="entry name" value="WD40 REPEAT PROTEIN"/>
    <property type="match status" value="1"/>
</dbReference>
<protein>
    <submittedName>
        <fullName evidence="4">WD40 repeat</fullName>
    </submittedName>
</protein>
<dbReference type="Proteomes" id="UP000198688">
    <property type="component" value="Chromosome I"/>
</dbReference>
<dbReference type="InterPro" id="IPR001680">
    <property type="entry name" value="WD40_rpt"/>
</dbReference>
<feature type="repeat" description="WD" evidence="3">
    <location>
        <begin position="583"/>
        <end position="627"/>
    </location>
</feature>
<feature type="repeat" description="WD" evidence="3">
    <location>
        <begin position="97"/>
        <end position="141"/>
    </location>
</feature>
<dbReference type="PROSITE" id="PS50294">
    <property type="entry name" value="WD_REPEATS_REGION"/>
    <property type="match status" value="12"/>
</dbReference>
<feature type="repeat" description="WD" evidence="3">
    <location>
        <begin position="142"/>
        <end position="186"/>
    </location>
</feature>
<dbReference type="SUPFAM" id="SSF50978">
    <property type="entry name" value="WD40 repeat-like"/>
    <property type="match status" value="2"/>
</dbReference>
<evidence type="ECO:0000313" key="5">
    <source>
        <dbReference type="Proteomes" id="UP000198688"/>
    </source>
</evidence>
<accession>A0A1H2AID2</accession>
<dbReference type="PRINTS" id="PR00320">
    <property type="entry name" value="GPROTEINBRPT"/>
</dbReference>
<dbReference type="STRING" id="113562.SAMN04489716_3879"/>
<dbReference type="CDD" id="cd00200">
    <property type="entry name" value="WD40"/>
    <property type="match status" value="2"/>
</dbReference>
<evidence type="ECO:0000313" key="4">
    <source>
        <dbReference type="EMBL" id="SDT45587.1"/>
    </source>
</evidence>
<dbReference type="AlphaFoldDB" id="A0A1H2AID2"/>
<dbReference type="PROSITE" id="PS50082">
    <property type="entry name" value="WD_REPEATS_2"/>
    <property type="match status" value="12"/>
</dbReference>
<dbReference type="InterPro" id="IPR020472">
    <property type="entry name" value="WD40_PAC1"/>
</dbReference>
<dbReference type="Gene3D" id="2.130.10.10">
    <property type="entry name" value="YVTN repeat-like/Quinoprotein amine dehydrogenase"/>
    <property type="match status" value="7"/>
</dbReference>
<evidence type="ECO:0000256" key="3">
    <source>
        <dbReference type="PROSITE-ProRule" id="PRU00221"/>
    </source>
</evidence>
<reference evidence="4 5" key="1">
    <citation type="submission" date="2016-10" db="EMBL/GenBank/DDBJ databases">
        <authorList>
            <person name="de Groot N.N."/>
        </authorList>
    </citation>
    <scope>NUCLEOTIDE SEQUENCE [LARGE SCALE GENOMIC DNA]</scope>
    <source>
        <strain evidence="4 5">DSM 43941</strain>
    </source>
</reference>
<feature type="repeat" description="WD" evidence="3">
    <location>
        <begin position="493"/>
        <end position="537"/>
    </location>
</feature>